<dbReference type="Proteomes" id="UP000193560">
    <property type="component" value="Unassembled WGS sequence"/>
</dbReference>
<gene>
    <name evidence="1" type="ORF">BCR42DRAFT_408906</name>
</gene>
<dbReference type="PANTHER" id="PTHR31240">
    <property type="entry name" value="MATERNAL EFFECT EMBRYO ARREST 18"/>
    <property type="match status" value="1"/>
</dbReference>
<reference evidence="1 2" key="1">
    <citation type="submission" date="2016-07" db="EMBL/GenBank/DDBJ databases">
        <title>Pervasive Adenine N6-methylation of Active Genes in Fungi.</title>
        <authorList>
            <consortium name="DOE Joint Genome Institute"/>
            <person name="Mondo S.J."/>
            <person name="Dannebaum R.O."/>
            <person name="Kuo R.C."/>
            <person name="Labutti K."/>
            <person name="Haridas S."/>
            <person name="Kuo A."/>
            <person name="Salamov A."/>
            <person name="Ahrendt S.R."/>
            <person name="Lipzen A."/>
            <person name="Sullivan W."/>
            <person name="Andreopoulos W.B."/>
            <person name="Clum A."/>
            <person name="Lindquist E."/>
            <person name="Daum C."/>
            <person name="Ramamoorthy G.K."/>
            <person name="Gryganskyi A."/>
            <person name="Culley D."/>
            <person name="Magnuson J.K."/>
            <person name="James T.Y."/>
            <person name="O'Malley M.A."/>
            <person name="Stajich J.E."/>
            <person name="Spatafora J.W."/>
            <person name="Visel A."/>
            <person name="Grigoriev I.V."/>
        </authorList>
    </citation>
    <scope>NUCLEOTIDE SEQUENCE [LARGE SCALE GENOMIC DNA]</scope>
    <source>
        <strain evidence="1 2">NRRL 1336</strain>
    </source>
</reference>
<comment type="caution">
    <text evidence="1">The sequence shown here is derived from an EMBL/GenBank/DDBJ whole genome shotgun (WGS) entry which is preliminary data.</text>
</comment>
<organism evidence="1 2">
    <name type="scientific">Absidia repens</name>
    <dbReference type="NCBI Taxonomy" id="90262"/>
    <lineage>
        <taxon>Eukaryota</taxon>
        <taxon>Fungi</taxon>
        <taxon>Fungi incertae sedis</taxon>
        <taxon>Mucoromycota</taxon>
        <taxon>Mucoromycotina</taxon>
        <taxon>Mucoromycetes</taxon>
        <taxon>Mucorales</taxon>
        <taxon>Cunninghamellaceae</taxon>
        <taxon>Absidia</taxon>
    </lineage>
</organism>
<dbReference type="PANTHER" id="PTHR31240:SF0">
    <property type="entry name" value="MATERNAL EFFECT EMBRYO ARREST 18"/>
    <property type="match status" value="1"/>
</dbReference>
<proteinExistence type="predicted"/>
<dbReference type="GO" id="GO:0043743">
    <property type="term" value="F:LPPG:FO 2-phospho-L-lactate transferase activity"/>
    <property type="evidence" value="ECO:0007669"/>
    <property type="project" value="InterPro"/>
</dbReference>
<dbReference type="STRING" id="90262.A0A1X2IQE0"/>
<dbReference type="AlphaFoldDB" id="A0A1X2IQE0"/>
<sequence length="489" mass="53819">MTAAPSYVIFSGGSACNYIAKAFHEVGRQNVVYVLGISDNGGSTSEILRVLGGPSIGDLRSRLTRLIDIADTYPSDERVAIKELVSYRLSSDPDRVRDEWASIVEGRHRLWKRIPAEKKETIRGFLTNFNGEILKRAHRRFNFCNGSIGNFLLTGARLFFGSLEAALFLFSAITTSGGAAGDVLPVINTNHSATIAAQLENGDTILGQCEISHPSTSCRAVTMTLSPLMVNPVDAFMQFGDDDYKAQQTSFDALDDLDGDSDISGSDSSSNLFYSKHDDEHQPLTSPIQRVYYINDYGQEIYPVPNSKVITQLSVKNTLIYSIGSLYTSIIPCLILRHMGNAIIQSRSLKHKVLLLNGCNDRETHGYSALDFVLTITAALNQSLLIDCRRTFYQQNQPLSTATMLDTDSGYISSTPPPPPPFPDHLFHPSPPDSFITHLIYLDQGDIPVDVEAIEQLGIQCIKTKGDWCSSSGKPIYNDDLLTGVLRSF</sequence>
<dbReference type="EMBL" id="MCGE01000006">
    <property type="protein sequence ID" value="ORZ20499.1"/>
    <property type="molecule type" value="Genomic_DNA"/>
</dbReference>
<evidence type="ECO:0000313" key="2">
    <source>
        <dbReference type="Proteomes" id="UP000193560"/>
    </source>
</evidence>
<dbReference type="InterPro" id="IPR038136">
    <property type="entry name" value="CofD-like_dom_sf"/>
</dbReference>
<dbReference type="OrthoDB" id="10267139at2759"/>
<dbReference type="SUPFAM" id="SSF142338">
    <property type="entry name" value="CofD-like"/>
    <property type="match status" value="1"/>
</dbReference>
<keyword evidence="2" id="KW-1185">Reference proteome</keyword>
<dbReference type="Gene3D" id="3.40.50.10680">
    <property type="entry name" value="CofD-like domains"/>
    <property type="match status" value="1"/>
</dbReference>
<accession>A0A1X2IQE0</accession>
<protein>
    <submittedName>
        <fullName evidence="1">Uncharacterized protein</fullName>
    </submittedName>
</protein>
<name>A0A1X2IQE0_9FUNG</name>
<dbReference type="InterPro" id="IPR002882">
    <property type="entry name" value="CofD"/>
</dbReference>
<evidence type="ECO:0000313" key="1">
    <source>
        <dbReference type="EMBL" id="ORZ20499.1"/>
    </source>
</evidence>
<dbReference type="Pfam" id="PF01933">
    <property type="entry name" value="CofD"/>
    <property type="match status" value="1"/>
</dbReference>